<name>A0A0A1F9N7_9BURK</name>
<dbReference type="STRING" id="279058.LT85_1216"/>
<dbReference type="HOGENOM" id="CLU_3249895_0_0_4"/>
<accession>A0A0A1F9N7</accession>
<evidence type="ECO:0000313" key="1">
    <source>
        <dbReference type="EMBL" id="AIY40374.1"/>
    </source>
</evidence>
<dbReference type="AlphaFoldDB" id="A0A0A1F9N7"/>
<protein>
    <submittedName>
        <fullName evidence="1">Uncharacterized protein</fullName>
    </submittedName>
</protein>
<reference evidence="2" key="1">
    <citation type="journal article" date="2014" name="Soil Biol. Biochem.">
        <title>Structure and function of bacterial communities in ageing soils: Insights from the Mendocino ecological staircase.</title>
        <authorList>
            <person name="Uroz S."/>
            <person name="Tech J.J."/>
            <person name="Sawaya N.A."/>
            <person name="Frey-Klett P."/>
            <person name="Leveau J.H.J."/>
        </authorList>
    </citation>
    <scope>NUCLEOTIDE SEQUENCE [LARGE SCALE GENOMIC DNA]</scope>
    <source>
        <strain evidence="2">Cal35</strain>
    </source>
</reference>
<evidence type="ECO:0000313" key="2">
    <source>
        <dbReference type="Proteomes" id="UP000030302"/>
    </source>
</evidence>
<dbReference type="Proteomes" id="UP000030302">
    <property type="component" value="Chromosome"/>
</dbReference>
<organism evidence="1 2">
    <name type="scientific">Collimonas arenae</name>
    <dbReference type="NCBI Taxonomy" id="279058"/>
    <lineage>
        <taxon>Bacteria</taxon>
        <taxon>Pseudomonadati</taxon>
        <taxon>Pseudomonadota</taxon>
        <taxon>Betaproteobacteria</taxon>
        <taxon>Burkholderiales</taxon>
        <taxon>Oxalobacteraceae</taxon>
        <taxon>Collimonas</taxon>
    </lineage>
</organism>
<keyword evidence="2" id="KW-1185">Reference proteome</keyword>
<dbReference type="EMBL" id="CP009962">
    <property type="protein sequence ID" value="AIY40374.1"/>
    <property type="molecule type" value="Genomic_DNA"/>
</dbReference>
<gene>
    <name evidence="1" type="ORF">LT85_1216</name>
</gene>
<proteinExistence type="predicted"/>
<sequence length="42" mass="4547">MLQVEVATVTQAGVQTGVHGLPPQQFSVRNWINPFIAVKLAT</sequence>
<dbReference type="KEGG" id="care:LT85_1216"/>